<evidence type="ECO:0000313" key="2">
    <source>
        <dbReference type="EMBL" id="KAH6659721.1"/>
    </source>
</evidence>
<organism evidence="2 3">
    <name type="scientific">Truncatella angustata</name>
    <dbReference type="NCBI Taxonomy" id="152316"/>
    <lineage>
        <taxon>Eukaryota</taxon>
        <taxon>Fungi</taxon>
        <taxon>Dikarya</taxon>
        <taxon>Ascomycota</taxon>
        <taxon>Pezizomycotina</taxon>
        <taxon>Sordariomycetes</taxon>
        <taxon>Xylariomycetidae</taxon>
        <taxon>Amphisphaeriales</taxon>
        <taxon>Sporocadaceae</taxon>
        <taxon>Truncatella</taxon>
    </lineage>
</organism>
<evidence type="ECO:0000256" key="1">
    <source>
        <dbReference type="SAM" id="MobiDB-lite"/>
    </source>
</evidence>
<dbReference type="GeneID" id="70130222"/>
<evidence type="ECO:0000313" key="3">
    <source>
        <dbReference type="Proteomes" id="UP000758603"/>
    </source>
</evidence>
<sequence length="72" mass="8149">MEFNCGRIVAGSLFESSWLANNPSRYAFLPHRPVSAGSKTKMHHVKRGRFDHDEKSANTGNNADHAYQYRLA</sequence>
<protein>
    <submittedName>
        <fullName evidence="2">Uncharacterized protein</fullName>
    </submittedName>
</protein>
<dbReference type="EMBL" id="JAGPXC010000001">
    <property type="protein sequence ID" value="KAH6659721.1"/>
    <property type="molecule type" value="Genomic_DNA"/>
</dbReference>
<gene>
    <name evidence="2" type="ORF">BKA67DRAFT_545535</name>
</gene>
<dbReference type="AlphaFoldDB" id="A0A9P8UXB5"/>
<comment type="caution">
    <text evidence="2">The sequence shown here is derived from an EMBL/GenBank/DDBJ whole genome shotgun (WGS) entry which is preliminary data.</text>
</comment>
<keyword evidence="3" id="KW-1185">Reference proteome</keyword>
<reference evidence="2" key="1">
    <citation type="journal article" date="2021" name="Nat. Commun.">
        <title>Genetic determinants of endophytism in the Arabidopsis root mycobiome.</title>
        <authorList>
            <person name="Mesny F."/>
            <person name="Miyauchi S."/>
            <person name="Thiergart T."/>
            <person name="Pickel B."/>
            <person name="Atanasova L."/>
            <person name="Karlsson M."/>
            <person name="Huettel B."/>
            <person name="Barry K.W."/>
            <person name="Haridas S."/>
            <person name="Chen C."/>
            <person name="Bauer D."/>
            <person name="Andreopoulos W."/>
            <person name="Pangilinan J."/>
            <person name="LaButti K."/>
            <person name="Riley R."/>
            <person name="Lipzen A."/>
            <person name="Clum A."/>
            <person name="Drula E."/>
            <person name="Henrissat B."/>
            <person name="Kohler A."/>
            <person name="Grigoriev I.V."/>
            <person name="Martin F.M."/>
            <person name="Hacquard S."/>
        </authorList>
    </citation>
    <scope>NUCLEOTIDE SEQUENCE</scope>
    <source>
        <strain evidence="2">MPI-SDFR-AT-0073</strain>
    </source>
</reference>
<name>A0A9P8UXB5_9PEZI</name>
<accession>A0A9P8UXB5</accession>
<dbReference type="RefSeq" id="XP_045963852.1">
    <property type="nucleotide sequence ID" value="XM_046101330.1"/>
</dbReference>
<dbReference type="Proteomes" id="UP000758603">
    <property type="component" value="Unassembled WGS sequence"/>
</dbReference>
<proteinExistence type="predicted"/>
<feature type="region of interest" description="Disordered" evidence="1">
    <location>
        <begin position="37"/>
        <end position="65"/>
    </location>
</feature>